<dbReference type="Pfam" id="PF07690">
    <property type="entry name" value="MFS_1"/>
    <property type="match status" value="2"/>
</dbReference>
<dbReference type="PANTHER" id="PTHR43266:SF9">
    <property type="entry name" value="PERMEASE, MAJOR FACILITATOR SUPERFAMILY-RELATED"/>
    <property type="match status" value="1"/>
</dbReference>
<evidence type="ECO:0000256" key="2">
    <source>
        <dbReference type="ARBA" id="ARBA00022448"/>
    </source>
</evidence>
<dbReference type="InterPro" id="IPR036259">
    <property type="entry name" value="MFS_trans_sf"/>
</dbReference>
<evidence type="ECO:0000259" key="8">
    <source>
        <dbReference type="PROSITE" id="PS50850"/>
    </source>
</evidence>
<dbReference type="InterPro" id="IPR022324">
    <property type="entry name" value="Bacilysin_exporter_BacE_put"/>
</dbReference>
<keyword evidence="4 7" id="KW-0812">Transmembrane</keyword>
<accession>A0A1M5T7Y4</accession>
<dbReference type="CDD" id="cd06173">
    <property type="entry name" value="MFS_MefA_like"/>
    <property type="match status" value="1"/>
</dbReference>
<evidence type="ECO:0000256" key="1">
    <source>
        <dbReference type="ARBA" id="ARBA00004651"/>
    </source>
</evidence>
<dbReference type="PRINTS" id="PR01988">
    <property type="entry name" value="EXPORTERBACE"/>
</dbReference>
<sequence length="429" mass="47984">MRRMNLRDRLFEKNFVLYILGRLVSLIGSGIQIVAIPLYILDLTGSGTAMGIFTLLGMLPRLLAAPFAGVIGDRWNRRNIMVWTDFLRGILILILAFLAYKGAMGIIILFIVQAIVSVLDGFFGSATVAMLPDIVENEHLREANSVLGSVNSFSMIIGPILGGIIYGVLGIAMVFLLNGISFIVSAISEMFITYNVEFKEKGKLNVTKFLKEFTQGIAFIFNNRGLKYLFSFAMVTNFLLSPLLQVVEPYVLRQVVKMSAQQYGFVQTFFTIGMLLGNVILVVFLSKVKNKVLIVGGLFLELFMLLAFSILIFPNVLSNFTIWKFFWLTGIIYFAIGLFNIFVNVPISTNLQLMTPTNIRSRVFSAVEIFSQLMVPLGAVIYGFLLDRVAAHLLFLVVNLITIFIAVIFIIIAPYEVYEPKSSEMQEIS</sequence>
<feature type="transmembrane region" description="Helical" evidence="7">
    <location>
        <begin position="325"/>
        <end position="343"/>
    </location>
</feature>
<feature type="transmembrane region" description="Helical" evidence="7">
    <location>
        <begin position="363"/>
        <end position="385"/>
    </location>
</feature>
<feature type="transmembrane region" description="Helical" evidence="7">
    <location>
        <begin position="292"/>
        <end position="313"/>
    </location>
</feature>
<dbReference type="Gene3D" id="1.20.1250.20">
    <property type="entry name" value="MFS general substrate transporter like domains"/>
    <property type="match status" value="1"/>
</dbReference>
<keyword evidence="6 7" id="KW-0472">Membrane</keyword>
<proteinExistence type="predicted"/>
<evidence type="ECO:0000256" key="7">
    <source>
        <dbReference type="SAM" id="Phobius"/>
    </source>
</evidence>
<dbReference type="PROSITE" id="PS50850">
    <property type="entry name" value="MFS"/>
    <property type="match status" value="1"/>
</dbReference>
<dbReference type="InterPro" id="IPR011701">
    <property type="entry name" value="MFS"/>
</dbReference>
<keyword evidence="10" id="KW-1185">Reference proteome</keyword>
<dbReference type="PANTHER" id="PTHR43266">
    <property type="entry name" value="MACROLIDE-EFFLUX PROTEIN"/>
    <property type="match status" value="1"/>
</dbReference>
<evidence type="ECO:0000313" key="10">
    <source>
        <dbReference type="Proteomes" id="UP000242592"/>
    </source>
</evidence>
<organism evidence="9 10">
    <name type="scientific">Thermosipho atlanticus DSM 15807</name>
    <dbReference type="NCBI Taxonomy" id="1123380"/>
    <lineage>
        <taxon>Bacteria</taxon>
        <taxon>Thermotogati</taxon>
        <taxon>Thermotogota</taxon>
        <taxon>Thermotogae</taxon>
        <taxon>Thermotogales</taxon>
        <taxon>Fervidobacteriaceae</taxon>
        <taxon>Thermosipho</taxon>
    </lineage>
</organism>
<feature type="transmembrane region" description="Helical" evidence="7">
    <location>
        <begin position="47"/>
        <end position="68"/>
    </location>
</feature>
<feature type="transmembrane region" description="Helical" evidence="7">
    <location>
        <begin position="15"/>
        <end position="41"/>
    </location>
</feature>
<evidence type="ECO:0000256" key="6">
    <source>
        <dbReference type="ARBA" id="ARBA00023136"/>
    </source>
</evidence>
<evidence type="ECO:0000256" key="5">
    <source>
        <dbReference type="ARBA" id="ARBA00022989"/>
    </source>
</evidence>
<dbReference type="EMBL" id="FQXN01000004">
    <property type="protein sequence ID" value="SHH46887.1"/>
    <property type="molecule type" value="Genomic_DNA"/>
</dbReference>
<protein>
    <submittedName>
        <fullName evidence="9">Predicted arabinose efflux permease, MFS family</fullName>
    </submittedName>
</protein>
<dbReference type="OrthoDB" id="9763297at2"/>
<keyword evidence="3" id="KW-1003">Cell membrane</keyword>
<dbReference type="Proteomes" id="UP000242592">
    <property type="component" value="Unassembled WGS sequence"/>
</dbReference>
<dbReference type="GO" id="GO:0022857">
    <property type="term" value="F:transmembrane transporter activity"/>
    <property type="evidence" value="ECO:0007669"/>
    <property type="project" value="InterPro"/>
</dbReference>
<feature type="transmembrane region" description="Helical" evidence="7">
    <location>
        <begin position="264"/>
        <end position="285"/>
    </location>
</feature>
<dbReference type="STRING" id="1123380.SAMN02745199_1217"/>
<comment type="subcellular location">
    <subcellularLocation>
        <location evidence="1">Cell membrane</location>
        <topology evidence="1">Multi-pass membrane protein</topology>
    </subcellularLocation>
</comment>
<dbReference type="AlphaFoldDB" id="A0A1M5T7Y4"/>
<dbReference type="SUPFAM" id="SSF103473">
    <property type="entry name" value="MFS general substrate transporter"/>
    <property type="match status" value="1"/>
</dbReference>
<dbReference type="InterPro" id="IPR020846">
    <property type="entry name" value="MFS_dom"/>
</dbReference>
<evidence type="ECO:0000256" key="3">
    <source>
        <dbReference type="ARBA" id="ARBA00022475"/>
    </source>
</evidence>
<keyword evidence="5 7" id="KW-1133">Transmembrane helix</keyword>
<keyword evidence="2" id="KW-0813">Transport</keyword>
<evidence type="ECO:0000313" key="9">
    <source>
        <dbReference type="EMBL" id="SHH46887.1"/>
    </source>
</evidence>
<feature type="transmembrane region" description="Helical" evidence="7">
    <location>
        <begin position="391"/>
        <end position="415"/>
    </location>
</feature>
<feature type="domain" description="Major facilitator superfamily (MFS) profile" evidence="8">
    <location>
        <begin position="14"/>
        <end position="417"/>
    </location>
</feature>
<name>A0A1M5T7Y4_9BACT</name>
<feature type="transmembrane region" description="Helical" evidence="7">
    <location>
        <begin position="225"/>
        <end position="244"/>
    </location>
</feature>
<gene>
    <name evidence="9" type="ORF">SAMN02745199_1217</name>
</gene>
<dbReference type="GO" id="GO:0005886">
    <property type="term" value="C:plasma membrane"/>
    <property type="evidence" value="ECO:0007669"/>
    <property type="project" value="UniProtKB-SubCell"/>
</dbReference>
<evidence type="ECO:0000256" key="4">
    <source>
        <dbReference type="ARBA" id="ARBA00022692"/>
    </source>
</evidence>
<reference evidence="10" key="1">
    <citation type="submission" date="2016-11" db="EMBL/GenBank/DDBJ databases">
        <authorList>
            <person name="Varghese N."/>
            <person name="Submissions S."/>
        </authorList>
    </citation>
    <scope>NUCLEOTIDE SEQUENCE [LARGE SCALE GENOMIC DNA]</scope>
    <source>
        <strain evidence="10">DSM 15807</strain>
    </source>
</reference>